<feature type="region of interest" description="Disordered" evidence="1">
    <location>
        <begin position="213"/>
        <end position="245"/>
    </location>
</feature>
<feature type="compositionally biased region" description="Basic and acidic residues" evidence="1">
    <location>
        <begin position="232"/>
        <end position="244"/>
    </location>
</feature>
<feature type="region of interest" description="Disordered" evidence="1">
    <location>
        <begin position="1"/>
        <end position="59"/>
    </location>
</feature>
<feature type="compositionally biased region" description="Polar residues" evidence="1">
    <location>
        <begin position="326"/>
        <end position="339"/>
    </location>
</feature>
<protein>
    <submittedName>
        <fullName evidence="2">Uncharacterized protein</fullName>
    </submittedName>
</protein>
<feature type="region of interest" description="Disordered" evidence="1">
    <location>
        <begin position="654"/>
        <end position="705"/>
    </location>
</feature>
<gene>
    <name evidence="2" type="primary">RvY_12155-1</name>
    <name evidence="2" type="synonym">RvY_12155.1</name>
    <name evidence="2" type="ORF">RvY_12155</name>
</gene>
<sequence>MPPVPPGQILSITNSSDGRTVTFTVPLPPNTFSPYPPSYPPPSQNSQWYYSPQRPSSPYVTSPPVYGFPPYPPAPTNLAYPIITNPGYVPPNQLPQDLQNTLQIPYAIGPPLYLQPYPQYPVYPPNGQYGQYETTPGPYGVLPHRPMSEYGSSYGGTTGYEGSGVPSGRPVYGLFSDDTTTGVYVAPAIPETTATNKPGKIKTVETTTTAPITTTSVPTTTTTTTSTVTNKGSDKDKKKGDEPIQAKIGAIPTSIKNSDGSKASVAAAIEVTTTFTIAEVPMQQVADTGETTTEPPFSAAAPDEVTVPPIEIFDTTKRRKNKRKNIQTTEEPSFSSGDQGTARRSSGLSLRLRATQEISQESHLTSATVSTSSSVSIATPDTSSDISPTSSITPTRATKPRTTTASTFSTSTRSASVVPSTETLRFPSPSTENTAPSPKRQRRQRGRRTTTLPPDDYEDSKETNPEEYDESEEKILSTRRRYRRPHIHRKKSSVIITTSVELQNDGFDNPFSIVTEDDTYTQRPKTRQRPRYHTTTSPPDYEGDEYGYMLTEYPSRDLPSDFMKNLPTAKTSIVHPDDATTMSSRRTFARKENVNHPLFEVTVTITTTPVSLPPSSIVALISKSFKDDFDPSSKNVSDVQSSNDLPVTSFLSEVQKSSSDPDSTATSSPTELTIPPLSSALFGPSTEQPPELNIPQDRRHRFVKPEQWGLPNTFKKVPRLAVL</sequence>
<name>A0A1D1VIJ9_RAMVA</name>
<evidence type="ECO:0000313" key="2">
    <source>
        <dbReference type="EMBL" id="GAV01442.1"/>
    </source>
</evidence>
<proteinExistence type="predicted"/>
<feature type="compositionally biased region" description="Polar residues" evidence="1">
    <location>
        <begin position="10"/>
        <end position="23"/>
    </location>
</feature>
<organism evidence="2 3">
    <name type="scientific">Ramazzottius varieornatus</name>
    <name type="common">Water bear</name>
    <name type="synonym">Tardigrade</name>
    <dbReference type="NCBI Taxonomy" id="947166"/>
    <lineage>
        <taxon>Eukaryota</taxon>
        <taxon>Metazoa</taxon>
        <taxon>Ecdysozoa</taxon>
        <taxon>Tardigrada</taxon>
        <taxon>Eutardigrada</taxon>
        <taxon>Parachela</taxon>
        <taxon>Hypsibioidea</taxon>
        <taxon>Ramazzottiidae</taxon>
        <taxon>Ramazzottius</taxon>
    </lineage>
</organism>
<feature type="compositionally biased region" description="Polar residues" evidence="1">
    <location>
        <begin position="417"/>
        <end position="436"/>
    </location>
</feature>
<feature type="compositionally biased region" description="Low complexity" evidence="1">
    <location>
        <begin position="213"/>
        <end position="231"/>
    </location>
</feature>
<reference evidence="2 3" key="1">
    <citation type="journal article" date="2016" name="Nat. Commun.">
        <title>Extremotolerant tardigrade genome and improved radiotolerance of human cultured cells by tardigrade-unique protein.</title>
        <authorList>
            <person name="Hashimoto T."/>
            <person name="Horikawa D.D."/>
            <person name="Saito Y."/>
            <person name="Kuwahara H."/>
            <person name="Kozuka-Hata H."/>
            <person name="Shin-I T."/>
            <person name="Minakuchi Y."/>
            <person name="Ohishi K."/>
            <person name="Motoyama A."/>
            <person name="Aizu T."/>
            <person name="Enomoto A."/>
            <person name="Kondo K."/>
            <person name="Tanaka S."/>
            <person name="Hara Y."/>
            <person name="Koshikawa S."/>
            <person name="Sagara H."/>
            <person name="Miura T."/>
            <person name="Yokobori S."/>
            <person name="Miyagawa K."/>
            <person name="Suzuki Y."/>
            <person name="Kubo T."/>
            <person name="Oyama M."/>
            <person name="Kohara Y."/>
            <person name="Fujiyama A."/>
            <person name="Arakawa K."/>
            <person name="Katayama T."/>
            <person name="Toyoda A."/>
            <person name="Kunieda T."/>
        </authorList>
    </citation>
    <scope>NUCLEOTIDE SEQUENCE [LARGE SCALE GENOMIC DNA]</scope>
    <source>
        <strain evidence="2 3">YOKOZUNA-1</strain>
    </source>
</reference>
<feature type="region of interest" description="Disordered" evidence="1">
    <location>
        <begin position="287"/>
        <end position="475"/>
    </location>
</feature>
<comment type="caution">
    <text evidence="2">The sequence shown here is derived from an EMBL/GenBank/DDBJ whole genome shotgun (WGS) entry which is preliminary data.</text>
</comment>
<evidence type="ECO:0000256" key="1">
    <source>
        <dbReference type="SAM" id="MobiDB-lite"/>
    </source>
</evidence>
<feature type="compositionally biased region" description="Acidic residues" evidence="1">
    <location>
        <begin position="455"/>
        <end position="472"/>
    </location>
</feature>
<dbReference type="EMBL" id="BDGG01000007">
    <property type="protein sequence ID" value="GAV01442.1"/>
    <property type="molecule type" value="Genomic_DNA"/>
</dbReference>
<feature type="compositionally biased region" description="Low complexity" evidence="1">
    <location>
        <begin position="365"/>
        <end position="416"/>
    </location>
</feature>
<feature type="compositionally biased region" description="Low complexity" evidence="1">
    <location>
        <begin position="340"/>
        <end position="355"/>
    </location>
</feature>
<feature type="region of interest" description="Disordered" evidence="1">
    <location>
        <begin position="518"/>
        <end position="545"/>
    </location>
</feature>
<dbReference type="AlphaFoldDB" id="A0A1D1VIJ9"/>
<feature type="compositionally biased region" description="Low complexity" evidence="1">
    <location>
        <begin position="657"/>
        <end position="670"/>
    </location>
</feature>
<evidence type="ECO:0000313" key="3">
    <source>
        <dbReference type="Proteomes" id="UP000186922"/>
    </source>
</evidence>
<accession>A0A1D1VIJ9</accession>
<dbReference type="Proteomes" id="UP000186922">
    <property type="component" value="Unassembled WGS sequence"/>
</dbReference>
<feature type="compositionally biased region" description="Low complexity" evidence="1">
    <location>
        <begin position="44"/>
        <end position="59"/>
    </location>
</feature>
<feature type="compositionally biased region" description="Basic residues" evidence="1">
    <location>
        <begin position="439"/>
        <end position="448"/>
    </location>
</feature>
<feature type="compositionally biased region" description="Pro residues" evidence="1">
    <location>
        <begin position="26"/>
        <end position="43"/>
    </location>
</feature>
<keyword evidence="3" id="KW-1185">Reference proteome</keyword>